<dbReference type="GO" id="GO:0006325">
    <property type="term" value="P:chromatin organization"/>
    <property type="evidence" value="ECO:0007669"/>
    <property type="project" value="UniProtKB-KW"/>
</dbReference>
<evidence type="ECO:0000256" key="5">
    <source>
        <dbReference type="SAM" id="MobiDB-lite"/>
    </source>
</evidence>
<name>A0A642V098_9ASCO</name>
<keyword evidence="1" id="KW-0156">Chromatin regulator</keyword>
<evidence type="ECO:0000313" key="7">
    <source>
        <dbReference type="EMBL" id="KAA8909049.1"/>
    </source>
</evidence>
<dbReference type="OrthoDB" id="338531at2759"/>
<dbReference type="Proteomes" id="UP000761534">
    <property type="component" value="Unassembled WGS sequence"/>
</dbReference>
<comment type="caution">
    <text evidence="7">The sequence shown here is derived from an EMBL/GenBank/DDBJ whole genome shotgun (WGS) entry which is preliminary data.</text>
</comment>
<keyword evidence="8" id="KW-1185">Reference proteome</keyword>
<feature type="domain" description="RFX-type winged-helix" evidence="6">
    <location>
        <begin position="345"/>
        <end position="424"/>
    </location>
</feature>
<dbReference type="PROSITE" id="PS51526">
    <property type="entry name" value="RFX_DBD"/>
    <property type="match status" value="1"/>
</dbReference>
<accession>A0A642V098</accession>
<gene>
    <name evidence="7" type="ORF">TRICI_004669</name>
</gene>
<dbReference type="PANTHER" id="PTHR22970:SF14">
    <property type="entry name" value="AT-RICH INTERACTIVE DOMAIN-CONTAINING PROTEIN 2"/>
    <property type="match status" value="1"/>
</dbReference>
<dbReference type="InterPro" id="IPR052406">
    <property type="entry name" value="Chromatin_Remodeling_Comp"/>
</dbReference>
<evidence type="ECO:0000313" key="8">
    <source>
        <dbReference type="Proteomes" id="UP000761534"/>
    </source>
</evidence>
<proteinExistence type="predicted"/>
<keyword evidence="4" id="KW-0539">Nucleus</keyword>
<reference evidence="7" key="1">
    <citation type="journal article" date="2019" name="G3 (Bethesda)">
        <title>Genome Assemblies of Two Rare Opportunistic Yeast Pathogens: Diutina rugosa (syn. Candida rugosa) and Trichomonascus ciferrii (syn. Candida ciferrii).</title>
        <authorList>
            <person name="Mixao V."/>
            <person name="Saus E."/>
            <person name="Hansen A.P."/>
            <person name="Lass-Florl C."/>
            <person name="Gabaldon T."/>
        </authorList>
    </citation>
    <scope>NUCLEOTIDE SEQUENCE</scope>
    <source>
        <strain evidence="7">CBS 4856</strain>
    </source>
</reference>
<dbReference type="AlphaFoldDB" id="A0A642V098"/>
<dbReference type="GO" id="GO:0016586">
    <property type="term" value="C:RSC-type complex"/>
    <property type="evidence" value="ECO:0007669"/>
    <property type="project" value="TreeGrafter"/>
</dbReference>
<evidence type="ECO:0000256" key="2">
    <source>
        <dbReference type="ARBA" id="ARBA00023015"/>
    </source>
</evidence>
<keyword evidence="3" id="KW-0804">Transcription</keyword>
<feature type="region of interest" description="Disordered" evidence="5">
    <location>
        <begin position="437"/>
        <end position="463"/>
    </location>
</feature>
<sequence length="526" mass="59317">MASPQPQPQNDGPIAISVMTPSINPHAFQSLTYRNSKAAMAQNTGVRGAEWMTRITMGMRSGIPSELDWALTALLQVSCNNPHMFELKYHGDLLSAILERILNRWYLEDYSEQLESLGSLALSDAQHKELQMILEALLILRNASLDPENGQLLAHDPRCREVIERGLNLPVAVDVFAEFRLYCLEMAESVCFHITPESAEDPLFVATLNAVSAGEDRGHVIPSLRALSRLLIRDEKNIVQDLPDAVLSQVCSYLLVDDDELVSAALDFLYQFTSHASNVARLLQPDLQGLCCKHLVRLITHRLREPEPDYIRLPRRTQKPVPVEPPRIPDDILEELLTYDEPDRATHWIRTSYEDHPEGEVTQISLWKAYEAQFEAHARQGRKLLPAVDFIKNVTSAFRNSAAMVVNLPDGQRKFIIKGIRPREYAIAPSVLKKRAEEKELEKEKKQHEKPHHQQDPNPEPPAFGVTAALVLQNIARSPDGKAMLEAKIPELMHAMLLNPTIPSYVHDLVDLLTASYPSDNRFGTF</sequence>
<evidence type="ECO:0000256" key="3">
    <source>
        <dbReference type="ARBA" id="ARBA00023163"/>
    </source>
</evidence>
<dbReference type="InterPro" id="IPR016024">
    <property type="entry name" value="ARM-type_fold"/>
</dbReference>
<dbReference type="EMBL" id="SWFS01000352">
    <property type="protein sequence ID" value="KAA8909049.1"/>
    <property type="molecule type" value="Genomic_DNA"/>
</dbReference>
<protein>
    <recommendedName>
        <fullName evidence="6">RFX-type winged-helix domain-containing protein</fullName>
    </recommendedName>
</protein>
<evidence type="ECO:0000256" key="1">
    <source>
        <dbReference type="ARBA" id="ARBA00022853"/>
    </source>
</evidence>
<dbReference type="PANTHER" id="PTHR22970">
    <property type="entry name" value="AT-RICH INTERACTIVE DOMAIN-CONTAINING PROTEIN 2"/>
    <property type="match status" value="1"/>
</dbReference>
<dbReference type="InterPro" id="IPR003150">
    <property type="entry name" value="DNA-bd_RFX"/>
</dbReference>
<dbReference type="VEuPathDB" id="FungiDB:TRICI_004669"/>
<evidence type="ECO:0000259" key="6">
    <source>
        <dbReference type="PROSITE" id="PS51526"/>
    </source>
</evidence>
<feature type="compositionally biased region" description="Basic and acidic residues" evidence="5">
    <location>
        <begin position="437"/>
        <end position="455"/>
    </location>
</feature>
<organism evidence="7 8">
    <name type="scientific">Trichomonascus ciferrii</name>
    <dbReference type="NCBI Taxonomy" id="44093"/>
    <lineage>
        <taxon>Eukaryota</taxon>
        <taxon>Fungi</taxon>
        <taxon>Dikarya</taxon>
        <taxon>Ascomycota</taxon>
        <taxon>Saccharomycotina</taxon>
        <taxon>Dipodascomycetes</taxon>
        <taxon>Dipodascales</taxon>
        <taxon>Trichomonascaceae</taxon>
        <taxon>Trichomonascus</taxon>
        <taxon>Trichomonascus ciferrii complex</taxon>
    </lineage>
</organism>
<dbReference type="SUPFAM" id="SSF48371">
    <property type="entry name" value="ARM repeat"/>
    <property type="match status" value="1"/>
</dbReference>
<dbReference type="GO" id="GO:0006355">
    <property type="term" value="P:regulation of DNA-templated transcription"/>
    <property type="evidence" value="ECO:0007669"/>
    <property type="project" value="InterPro"/>
</dbReference>
<dbReference type="GO" id="GO:0003677">
    <property type="term" value="F:DNA binding"/>
    <property type="evidence" value="ECO:0007669"/>
    <property type="project" value="InterPro"/>
</dbReference>
<keyword evidence="2" id="KW-0805">Transcription regulation</keyword>
<evidence type="ECO:0000256" key="4">
    <source>
        <dbReference type="ARBA" id="ARBA00023242"/>
    </source>
</evidence>